<reference evidence="1" key="2">
    <citation type="submission" date="2021-04" db="EMBL/GenBank/DDBJ databases">
        <authorList>
            <person name="Gilroy R."/>
        </authorList>
    </citation>
    <scope>NUCLEOTIDE SEQUENCE</scope>
    <source>
        <strain evidence="1">CHK196-3914</strain>
    </source>
</reference>
<comment type="caution">
    <text evidence="1">The sequence shown here is derived from an EMBL/GenBank/DDBJ whole genome shotgun (WGS) entry which is preliminary data.</text>
</comment>
<evidence type="ECO:0000313" key="2">
    <source>
        <dbReference type="Proteomes" id="UP000824116"/>
    </source>
</evidence>
<dbReference type="AlphaFoldDB" id="A0A9D2G9G2"/>
<name>A0A9D2G9G2_9FIRM</name>
<sequence>MTTFLLLVIIGFMIYFAAEHHKEKKAAVPELPWKKILPEYVGRECEIIVKEPMPSIDVMYKARGVLRDVDGEWIELECSEKKKKMIKIFRISNIEGVKEIV</sequence>
<proteinExistence type="predicted"/>
<organism evidence="1 2">
    <name type="scientific">Candidatus Mediterraneibacter stercoravium</name>
    <dbReference type="NCBI Taxonomy" id="2838685"/>
    <lineage>
        <taxon>Bacteria</taxon>
        <taxon>Bacillati</taxon>
        <taxon>Bacillota</taxon>
        <taxon>Clostridia</taxon>
        <taxon>Lachnospirales</taxon>
        <taxon>Lachnospiraceae</taxon>
        <taxon>Mediterraneibacter</taxon>
    </lineage>
</organism>
<accession>A0A9D2G9G2</accession>
<gene>
    <name evidence="1" type="ORF">H9723_05325</name>
</gene>
<evidence type="ECO:0000313" key="1">
    <source>
        <dbReference type="EMBL" id="HIZ74652.1"/>
    </source>
</evidence>
<dbReference type="EMBL" id="DXAY01000128">
    <property type="protein sequence ID" value="HIZ74652.1"/>
    <property type="molecule type" value="Genomic_DNA"/>
</dbReference>
<reference evidence="1" key="1">
    <citation type="journal article" date="2021" name="PeerJ">
        <title>Extensive microbial diversity within the chicken gut microbiome revealed by metagenomics and culture.</title>
        <authorList>
            <person name="Gilroy R."/>
            <person name="Ravi A."/>
            <person name="Getino M."/>
            <person name="Pursley I."/>
            <person name="Horton D.L."/>
            <person name="Alikhan N.F."/>
            <person name="Baker D."/>
            <person name="Gharbi K."/>
            <person name="Hall N."/>
            <person name="Watson M."/>
            <person name="Adriaenssens E.M."/>
            <person name="Foster-Nyarko E."/>
            <person name="Jarju S."/>
            <person name="Secka A."/>
            <person name="Antonio M."/>
            <person name="Oren A."/>
            <person name="Chaudhuri R.R."/>
            <person name="La Ragione R."/>
            <person name="Hildebrand F."/>
            <person name="Pallen M.J."/>
        </authorList>
    </citation>
    <scope>NUCLEOTIDE SEQUENCE</scope>
    <source>
        <strain evidence="1">CHK196-3914</strain>
    </source>
</reference>
<protein>
    <submittedName>
        <fullName evidence="1">Uncharacterized protein</fullName>
    </submittedName>
</protein>
<dbReference type="Proteomes" id="UP000824116">
    <property type="component" value="Unassembled WGS sequence"/>
</dbReference>